<proteinExistence type="inferred from homology"/>
<sequence length="98" mass="10618">MKNNVPFITLNDGVKMPAIGLGTYQIRGGSGVNHILAAIKDGYTGIDTATNYDNEGVVGRAIQRSGVNRADLFITSNSLVNIIVMMMQLKQFKNQFIG</sequence>
<keyword evidence="6" id="KW-1185">Reference proteome</keyword>
<reference evidence="5 6" key="1">
    <citation type="submission" date="2017-11" db="EMBL/GenBank/DDBJ databases">
        <title>Draft Genome Sequence of Lactobacillus curieae NBRC 111893 isolated from Koso, a Japanese sugar-Vegetable Fermented Beverage.</title>
        <authorList>
            <person name="Chiou T.Y."/>
            <person name="Oshima K."/>
            <person name="Suda W."/>
            <person name="Hattori M."/>
            <person name="Takahashi T."/>
        </authorList>
    </citation>
    <scope>NUCLEOTIDE SEQUENCE [LARGE SCALE GENOMIC DNA]</scope>
    <source>
        <strain evidence="5 6">NBRC111893</strain>
    </source>
</reference>
<evidence type="ECO:0000313" key="5">
    <source>
        <dbReference type="EMBL" id="GAY72384.1"/>
    </source>
</evidence>
<dbReference type="GO" id="GO:0016616">
    <property type="term" value="F:oxidoreductase activity, acting on the CH-OH group of donors, NAD or NADP as acceptor"/>
    <property type="evidence" value="ECO:0007669"/>
    <property type="project" value="UniProtKB-ARBA"/>
</dbReference>
<feature type="domain" description="NADP-dependent oxidoreductase" evidence="4">
    <location>
        <begin position="19"/>
        <end position="76"/>
    </location>
</feature>
<dbReference type="PANTHER" id="PTHR43827">
    <property type="entry name" value="2,5-DIKETO-D-GLUCONIC ACID REDUCTASE"/>
    <property type="match status" value="1"/>
</dbReference>
<comment type="similarity">
    <text evidence="1">Belongs to the aldo/keto reductase family.</text>
</comment>
<evidence type="ECO:0000256" key="3">
    <source>
        <dbReference type="ARBA" id="ARBA00023002"/>
    </source>
</evidence>
<dbReference type="AlphaFoldDB" id="A0A401FJ35"/>
<accession>A0A401FJ35</accession>
<dbReference type="InterPro" id="IPR023210">
    <property type="entry name" value="NADP_OxRdtase_dom"/>
</dbReference>
<dbReference type="Proteomes" id="UP000286974">
    <property type="component" value="Unassembled WGS sequence"/>
</dbReference>
<dbReference type="EMBL" id="BEXA01000001">
    <property type="protein sequence ID" value="GAY72384.1"/>
    <property type="molecule type" value="Genomic_DNA"/>
</dbReference>
<name>A0A401FJ35_9LACO</name>
<dbReference type="InterPro" id="IPR036812">
    <property type="entry name" value="NAD(P)_OxRdtase_dom_sf"/>
</dbReference>
<evidence type="ECO:0000259" key="4">
    <source>
        <dbReference type="Pfam" id="PF00248"/>
    </source>
</evidence>
<evidence type="ECO:0000256" key="1">
    <source>
        <dbReference type="ARBA" id="ARBA00007905"/>
    </source>
</evidence>
<keyword evidence="2" id="KW-0521">NADP</keyword>
<dbReference type="PANTHER" id="PTHR43827:SF3">
    <property type="entry name" value="NADP-DEPENDENT OXIDOREDUCTASE DOMAIN-CONTAINING PROTEIN"/>
    <property type="match status" value="1"/>
</dbReference>
<evidence type="ECO:0000256" key="2">
    <source>
        <dbReference type="ARBA" id="ARBA00022857"/>
    </source>
</evidence>
<organism evidence="5 6">
    <name type="scientific">Lentilactobacillus kosonis</name>
    <dbReference type="NCBI Taxonomy" id="2810561"/>
    <lineage>
        <taxon>Bacteria</taxon>
        <taxon>Bacillati</taxon>
        <taxon>Bacillota</taxon>
        <taxon>Bacilli</taxon>
        <taxon>Lactobacillales</taxon>
        <taxon>Lactobacillaceae</taxon>
        <taxon>Lentilactobacillus</taxon>
    </lineage>
</organism>
<evidence type="ECO:0000313" key="6">
    <source>
        <dbReference type="Proteomes" id="UP000286974"/>
    </source>
</evidence>
<dbReference type="Gene3D" id="3.20.20.100">
    <property type="entry name" value="NADP-dependent oxidoreductase domain"/>
    <property type="match status" value="1"/>
</dbReference>
<dbReference type="STRING" id="1138822.PL11_003890"/>
<dbReference type="Pfam" id="PF00248">
    <property type="entry name" value="Aldo_ket_red"/>
    <property type="match status" value="1"/>
</dbReference>
<dbReference type="InterPro" id="IPR020471">
    <property type="entry name" value="AKR"/>
</dbReference>
<comment type="caution">
    <text evidence="5">The sequence shown here is derived from an EMBL/GenBank/DDBJ whole genome shotgun (WGS) entry which is preliminary data.</text>
</comment>
<gene>
    <name evidence="5" type="ORF">NBRC111893_530</name>
</gene>
<dbReference type="SUPFAM" id="SSF51430">
    <property type="entry name" value="NAD(P)-linked oxidoreductase"/>
    <property type="match status" value="1"/>
</dbReference>
<protein>
    <submittedName>
        <fullName evidence="5">Oxidoreductase of aldo/keto reductase family, subgroup 1</fullName>
    </submittedName>
</protein>
<keyword evidence="3" id="KW-0560">Oxidoreductase</keyword>